<accession>A0AAC9T3C1</accession>
<feature type="binding site" evidence="8">
    <location>
        <begin position="11"/>
        <end position="19"/>
    </location>
    <ligand>
        <name>ATP</name>
        <dbReference type="ChEBI" id="CHEBI:30616"/>
    </ligand>
</feature>
<dbReference type="GO" id="GO:0005524">
    <property type="term" value="F:ATP binding"/>
    <property type="evidence" value="ECO:0007669"/>
    <property type="project" value="UniProtKB-UniRule"/>
</dbReference>
<dbReference type="GeneID" id="29672439"/>
<keyword evidence="5 8" id="KW-0067">ATP-binding</keyword>
<dbReference type="AlphaFoldDB" id="A0AAC9T3C1"/>
<dbReference type="InterPro" id="IPR003136">
    <property type="entry name" value="Cytidylate_kin"/>
</dbReference>
<comment type="similarity">
    <text evidence="1 8">Belongs to the cytidylate kinase family. Type 1 subfamily.</text>
</comment>
<evidence type="ECO:0000256" key="2">
    <source>
        <dbReference type="ARBA" id="ARBA00022679"/>
    </source>
</evidence>
<proteinExistence type="inferred from homology"/>
<evidence type="ECO:0000256" key="6">
    <source>
        <dbReference type="ARBA" id="ARBA00047615"/>
    </source>
</evidence>
<dbReference type="GO" id="GO:0036431">
    <property type="term" value="F:dCMP kinase activity"/>
    <property type="evidence" value="ECO:0007669"/>
    <property type="project" value="InterPro"/>
</dbReference>
<evidence type="ECO:0000259" key="9">
    <source>
        <dbReference type="Pfam" id="PF02224"/>
    </source>
</evidence>
<sequence length="224" mass="25618">MKKYISIAIDGPSGSGKSTAAKELAKKLGFLYINTGLMYRAYAYFLSINKLDINVNEMDCINAIKNANFIFNGDNVKINDNDVSLILRSNDVAMIASVVSANEKIRDLATNEQRRIASENNVVMDGRDIGSIVLTNADLKFYLNTSIQTRAKRRLFQNKDIENLDYESIYNDIKERDHRDMTRKIAPLKKANDAVEIFNDNMKLDECVQHLYEIYLKKIKKLNF</sequence>
<dbReference type="Gene3D" id="3.40.50.300">
    <property type="entry name" value="P-loop containing nucleotide triphosphate hydrolases"/>
    <property type="match status" value="1"/>
</dbReference>
<feature type="domain" description="Cytidylate kinase" evidence="9">
    <location>
        <begin position="7"/>
        <end position="214"/>
    </location>
</feature>
<evidence type="ECO:0000256" key="4">
    <source>
        <dbReference type="ARBA" id="ARBA00022777"/>
    </source>
</evidence>
<dbReference type="InterPro" id="IPR027417">
    <property type="entry name" value="P-loop_NTPase"/>
</dbReference>
<evidence type="ECO:0000256" key="8">
    <source>
        <dbReference type="HAMAP-Rule" id="MF_00238"/>
    </source>
</evidence>
<evidence type="ECO:0000256" key="3">
    <source>
        <dbReference type="ARBA" id="ARBA00022741"/>
    </source>
</evidence>
<dbReference type="SMR" id="A0AAC9T3C1"/>
<dbReference type="OMA" id="RAITWWM"/>
<keyword evidence="2 8" id="KW-0808">Transferase</keyword>
<protein>
    <recommendedName>
        <fullName evidence="8">Cytidylate kinase</fullName>
        <shortName evidence="8">CK</shortName>
        <ecNumber evidence="8">2.7.4.25</ecNumber>
    </recommendedName>
    <alternativeName>
        <fullName evidence="8">Cytidine monophosphate kinase</fullName>
        <shortName evidence="8">CMP kinase</shortName>
    </alternativeName>
</protein>
<dbReference type="CDD" id="cd02020">
    <property type="entry name" value="CMPK"/>
    <property type="match status" value="1"/>
</dbReference>
<evidence type="ECO:0000256" key="5">
    <source>
        <dbReference type="ARBA" id="ARBA00022840"/>
    </source>
</evidence>
<name>A0AAC9T3C1_UREPR</name>
<dbReference type="HAMAP" id="MF_00238">
    <property type="entry name" value="Cytidyl_kinase_type1"/>
    <property type="match status" value="1"/>
</dbReference>
<dbReference type="EMBL" id="CP021991">
    <property type="protein sequence ID" value="ASD30013.1"/>
    <property type="molecule type" value="Genomic_DNA"/>
</dbReference>
<dbReference type="NCBIfam" id="TIGR00017">
    <property type="entry name" value="cmk"/>
    <property type="match status" value="1"/>
</dbReference>
<keyword evidence="3 8" id="KW-0547">Nucleotide-binding</keyword>
<dbReference type="RefSeq" id="WP_006688521.1">
    <property type="nucleotide sequence ID" value="NZ_CAUPLA010000003.1"/>
</dbReference>
<dbReference type="Pfam" id="PF02224">
    <property type="entry name" value="Cytidylate_kin"/>
    <property type="match status" value="1"/>
</dbReference>
<evidence type="ECO:0000256" key="1">
    <source>
        <dbReference type="ARBA" id="ARBA00009427"/>
    </source>
</evidence>
<comment type="subcellular location">
    <subcellularLocation>
        <location evidence="8">Cytoplasm</location>
    </subcellularLocation>
</comment>
<dbReference type="GO" id="GO:0005737">
    <property type="term" value="C:cytoplasm"/>
    <property type="evidence" value="ECO:0007669"/>
    <property type="project" value="UniProtKB-SubCell"/>
</dbReference>
<keyword evidence="8" id="KW-0963">Cytoplasm</keyword>
<keyword evidence="4 8" id="KW-0418">Kinase</keyword>
<comment type="catalytic activity">
    <reaction evidence="6 8">
        <text>dCMP + ATP = dCDP + ADP</text>
        <dbReference type="Rhea" id="RHEA:25094"/>
        <dbReference type="ChEBI" id="CHEBI:30616"/>
        <dbReference type="ChEBI" id="CHEBI:57566"/>
        <dbReference type="ChEBI" id="CHEBI:58593"/>
        <dbReference type="ChEBI" id="CHEBI:456216"/>
        <dbReference type="EC" id="2.7.4.25"/>
    </reaction>
</comment>
<reference evidence="10 11" key="1">
    <citation type="submission" date="2017-06" db="EMBL/GenBank/DDBJ databases">
        <title>Genome Sequencing and Comparative Genomics Analysis of Five Ureaplasma Urealyticums with Different Drug Resistance.</title>
        <authorList>
            <person name="Ma L."/>
            <person name="Jia T."/>
        </authorList>
    </citation>
    <scope>NUCLEOTIDE SEQUENCE [LARGE SCALE GENOMIC DNA]</scope>
    <source>
        <strain evidence="11">hebnu uu3</strain>
    </source>
</reference>
<evidence type="ECO:0000256" key="7">
    <source>
        <dbReference type="ARBA" id="ARBA00048478"/>
    </source>
</evidence>
<dbReference type="EC" id="2.7.4.25" evidence="8"/>
<dbReference type="InterPro" id="IPR011994">
    <property type="entry name" value="Cytidylate_kinase_dom"/>
</dbReference>
<organism evidence="10 11">
    <name type="scientific">Ureaplasma parvum</name>
    <name type="common">Ureaplasma urealyticum biotype 1</name>
    <dbReference type="NCBI Taxonomy" id="134821"/>
    <lineage>
        <taxon>Bacteria</taxon>
        <taxon>Bacillati</taxon>
        <taxon>Mycoplasmatota</taxon>
        <taxon>Mycoplasmoidales</taxon>
        <taxon>Mycoplasmoidaceae</taxon>
        <taxon>Ureaplasma</taxon>
    </lineage>
</organism>
<dbReference type="SUPFAM" id="SSF52540">
    <property type="entry name" value="P-loop containing nucleoside triphosphate hydrolases"/>
    <property type="match status" value="1"/>
</dbReference>
<evidence type="ECO:0000313" key="11">
    <source>
        <dbReference type="Proteomes" id="UP000197054"/>
    </source>
</evidence>
<evidence type="ECO:0000313" key="10">
    <source>
        <dbReference type="EMBL" id="ASD30013.1"/>
    </source>
</evidence>
<dbReference type="Proteomes" id="UP000197054">
    <property type="component" value="Chromosome"/>
</dbReference>
<comment type="catalytic activity">
    <reaction evidence="7 8">
        <text>CMP + ATP = CDP + ADP</text>
        <dbReference type="Rhea" id="RHEA:11600"/>
        <dbReference type="ChEBI" id="CHEBI:30616"/>
        <dbReference type="ChEBI" id="CHEBI:58069"/>
        <dbReference type="ChEBI" id="CHEBI:60377"/>
        <dbReference type="ChEBI" id="CHEBI:456216"/>
        <dbReference type="EC" id="2.7.4.25"/>
    </reaction>
</comment>
<gene>
    <name evidence="8" type="primary">cmk</name>
    <name evidence="10" type="ORF">CEG42_02145</name>
</gene>
<dbReference type="GO" id="GO:0006220">
    <property type="term" value="P:pyrimidine nucleotide metabolic process"/>
    <property type="evidence" value="ECO:0007669"/>
    <property type="project" value="UniProtKB-UniRule"/>
</dbReference>